<dbReference type="STRING" id="1121025.SAMN02745249_01319"/>
<keyword evidence="3 7" id="KW-0812">Transmembrane</keyword>
<dbReference type="InterPro" id="IPR054529">
    <property type="entry name" value="TcaA_2nd"/>
</dbReference>
<gene>
    <name evidence="12" type="ORF">SAMN02745249_01319</name>
</gene>
<evidence type="ECO:0000256" key="5">
    <source>
        <dbReference type="ARBA" id="ARBA00023136"/>
    </source>
</evidence>
<evidence type="ECO:0000259" key="11">
    <source>
        <dbReference type="Pfam" id="PF22820"/>
    </source>
</evidence>
<dbReference type="Proteomes" id="UP000184128">
    <property type="component" value="Unassembled WGS sequence"/>
</dbReference>
<keyword evidence="4 7" id="KW-1133">Transmembrane helix</keyword>
<feature type="domain" description="TcaA second" evidence="9">
    <location>
        <begin position="79"/>
        <end position="164"/>
    </location>
</feature>
<evidence type="ECO:0000256" key="7">
    <source>
        <dbReference type="SAM" id="Phobius"/>
    </source>
</evidence>
<dbReference type="PANTHER" id="PTHR40038">
    <property type="entry name" value="MEMBRANE-ASSOCIATED PROTEIN TCAA"/>
    <property type="match status" value="1"/>
</dbReference>
<dbReference type="InterPro" id="IPR054530">
    <property type="entry name" value="TcaA_4th"/>
</dbReference>
<keyword evidence="5 7" id="KW-0472">Membrane</keyword>
<evidence type="ECO:0000256" key="3">
    <source>
        <dbReference type="ARBA" id="ARBA00022692"/>
    </source>
</evidence>
<feature type="region of interest" description="Disordered" evidence="6">
    <location>
        <begin position="26"/>
        <end position="46"/>
    </location>
</feature>
<evidence type="ECO:0000256" key="4">
    <source>
        <dbReference type="ARBA" id="ARBA00022989"/>
    </source>
</evidence>
<dbReference type="Pfam" id="PF13240">
    <property type="entry name" value="Zn_Ribbon_1"/>
    <property type="match status" value="1"/>
</dbReference>
<name>A0A1M4X032_9LACT</name>
<evidence type="ECO:0000259" key="8">
    <source>
        <dbReference type="Pfam" id="PF13240"/>
    </source>
</evidence>
<dbReference type="InterPro" id="IPR054528">
    <property type="entry name" value="TcaA_5th"/>
</dbReference>
<organism evidence="12 13">
    <name type="scientific">Atopostipes suicloacalis DSM 15692</name>
    <dbReference type="NCBI Taxonomy" id="1121025"/>
    <lineage>
        <taxon>Bacteria</taxon>
        <taxon>Bacillati</taxon>
        <taxon>Bacillota</taxon>
        <taxon>Bacilli</taxon>
        <taxon>Lactobacillales</taxon>
        <taxon>Carnobacteriaceae</taxon>
        <taxon>Atopostipes</taxon>
    </lineage>
</organism>
<accession>A0A1M4X032</accession>
<dbReference type="OrthoDB" id="1682769at2"/>
<reference evidence="12 13" key="1">
    <citation type="submission" date="2016-11" db="EMBL/GenBank/DDBJ databases">
        <authorList>
            <person name="Jaros S."/>
            <person name="Januszkiewicz K."/>
            <person name="Wedrychowicz H."/>
        </authorList>
    </citation>
    <scope>NUCLEOTIDE SEQUENCE [LARGE SCALE GENOMIC DNA]</scope>
    <source>
        <strain evidence="12 13">DSM 15692</strain>
    </source>
</reference>
<keyword evidence="2" id="KW-1003">Cell membrane</keyword>
<feature type="transmembrane region" description="Helical" evidence="7">
    <location>
        <begin position="53"/>
        <end position="72"/>
    </location>
</feature>
<keyword evidence="13" id="KW-1185">Reference proteome</keyword>
<comment type="subcellular location">
    <subcellularLocation>
        <location evidence="1">Cell membrane</location>
        <topology evidence="1">Single-pass membrane protein</topology>
    </subcellularLocation>
</comment>
<proteinExistence type="predicted"/>
<evidence type="ECO:0000259" key="10">
    <source>
        <dbReference type="Pfam" id="PF22819"/>
    </source>
</evidence>
<feature type="domain" description="Zinc-ribbon" evidence="8">
    <location>
        <begin position="3"/>
        <end position="25"/>
    </location>
</feature>
<evidence type="ECO:0000313" key="13">
    <source>
        <dbReference type="Proteomes" id="UP000184128"/>
    </source>
</evidence>
<evidence type="ECO:0000256" key="6">
    <source>
        <dbReference type="SAM" id="MobiDB-lite"/>
    </source>
</evidence>
<dbReference type="GO" id="GO:0005886">
    <property type="term" value="C:plasma membrane"/>
    <property type="evidence" value="ECO:0007669"/>
    <property type="project" value="UniProtKB-SubCell"/>
</dbReference>
<dbReference type="Pfam" id="PF22813">
    <property type="entry name" value="TcaA_2nd"/>
    <property type="match status" value="1"/>
</dbReference>
<feature type="domain" description="TcaA 4th" evidence="11">
    <location>
        <begin position="242"/>
        <end position="311"/>
    </location>
</feature>
<evidence type="ECO:0000259" key="9">
    <source>
        <dbReference type="Pfam" id="PF22813"/>
    </source>
</evidence>
<sequence>MNYCESCGAKLPKDSKFCEECGAKVEQGEKKENKSPTNEQPTERKPLTKKQRLIGISILAIIIFLFAGYQVGSRVYSMENQTGRITEALASKDPEKIAKVVTTNDSNFEVNAKNLEGFAEYLDQNPTYLSDLINELEDRGTHGAFYIQKNGNRLFFFDGYDLVMVPVYGEVYTESKDVSIRLGDEELFTSDSENYTREVGPYAPGVLTFTAEGTVNGLPLTVTEEVTWLSDSYNEVDLTLTGSYFSVQSNLESGNVYIDGEKIGQLEDGYGEFGPIQIQDDMKLHVGQTFDDEDIIYDPVELTEETSYYEFYDLDLVTEYEAGELINGLYNAAYSLTSYDSQENEKAFNNYFDPEGPAYDDQRSTYLSAIEADRNNEDLSYVSYETTIDEIKRTGAEKFDVTYELTQRKSFTYGSDKEDELNHYSIEAAVRFKPTDHPDREYDSYIYEIYNEELLYEEGGESSASEDDSEDGEVQASRAVKSFVENLPDAVNNNNFSSISKYIDSSSAFYDEQSAFVTNTYERGITETLDHVEILETTLEDGSAQVKTSEAFTIVNEGSEKEMEYTAVYQLKKVDGDYLITSLSID</sequence>
<protein>
    <submittedName>
        <fullName evidence="12">Uncharacterized membrane protein YvbJ</fullName>
    </submittedName>
</protein>
<dbReference type="PANTHER" id="PTHR40038:SF1">
    <property type="entry name" value="MEMBRANE-ASSOCIATED PROTEIN TCAA"/>
    <property type="match status" value="1"/>
</dbReference>
<dbReference type="Pfam" id="PF22820">
    <property type="entry name" value="TcaA_3rd_4th"/>
    <property type="match status" value="1"/>
</dbReference>
<evidence type="ECO:0000313" key="12">
    <source>
        <dbReference type="EMBL" id="SHE86834.1"/>
    </source>
</evidence>
<dbReference type="Pfam" id="PF22819">
    <property type="entry name" value="TcaA_5th"/>
    <property type="match status" value="1"/>
</dbReference>
<evidence type="ECO:0000256" key="1">
    <source>
        <dbReference type="ARBA" id="ARBA00004162"/>
    </source>
</evidence>
<dbReference type="InterPro" id="IPR026870">
    <property type="entry name" value="Zinc_ribbon_dom"/>
</dbReference>
<dbReference type="EMBL" id="FQUF01000018">
    <property type="protein sequence ID" value="SHE86834.1"/>
    <property type="molecule type" value="Genomic_DNA"/>
</dbReference>
<dbReference type="RefSeq" id="WP_073298014.1">
    <property type="nucleotide sequence ID" value="NZ_FQUF01000018.1"/>
</dbReference>
<evidence type="ECO:0000256" key="2">
    <source>
        <dbReference type="ARBA" id="ARBA00022475"/>
    </source>
</evidence>
<dbReference type="AlphaFoldDB" id="A0A1M4X032"/>
<feature type="domain" description="TcaA protein NTF2-like" evidence="10">
    <location>
        <begin position="475"/>
        <end position="583"/>
    </location>
</feature>